<evidence type="ECO:0000313" key="5">
    <source>
        <dbReference type="Proteomes" id="UP001170959"/>
    </source>
</evidence>
<name>A0AAJ1QCU6_9FLAO</name>
<dbReference type="Pfam" id="PF25917">
    <property type="entry name" value="BSH_RND"/>
    <property type="match status" value="1"/>
</dbReference>
<dbReference type="PANTHER" id="PTHR30158:SF23">
    <property type="entry name" value="MULTIDRUG RESISTANCE PROTEIN MEXA"/>
    <property type="match status" value="1"/>
</dbReference>
<dbReference type="InterPro" id="IPR058626">
    <property type="entry name" value="MdtA-like_b-barrel"/>
</dbReference>
<comment type="caution">
    <text evidence="4">The sequence shown here is derived from an EMBL/GenBank/DDBJ whole genome shotgun (WGS) entry which is preliminary data.</text>
</comment>
<evidence type="ECO:0000259" key="2">
    <source>
        <dbReference type="Pfam" id="PF25917"/>
    </source>
</evidence>
<dbReference type="InterPro" id="IPR006143">
    <property type="entry name" value="RND_pump_MFP"/>
</dbReference>
<proteinExistence type="inferred from homology"/>
<dbReference type="Gene3D" id="2.40.30.170">
    <property type="match status" value="1"/>
</dbReference>
<evidence type="ECO:0000259" key="3">
    <source>
        <dbReference type="Pfam" id="PF25944"/>
    </source>
</evidence>
<dbReference type="Gene3D" id="2.40.50.100">
    <property type="match status" value="1"/>
</dbReference>
<dbReference type="PROSITE" id="PS51257">
    <property type="entry name" value="PROKAR_LIPOPROTEIN"/>
    <property type="match status" value="1"/>
</dbReference>
<reference evidence="4" key="1">
    <citation type="submission" date="2020-06" db="EMBL/GenBank/DDBJ databases">
        <authorList>
            <person name="Dong N."/>
        </authorList>
    </citation>
    <scope>NUCLEOTIDE SEQUENCE</scope>
    <source>
        <strain evidence="4">R655-4</strain>
    </source>
</reference>
<gene>
    <name evidence="4" type="ORF">HX001_03935</name>
</gene>
<dbReference type="Gene3D" id="1.10.287.470">
    <property type="entry name" value="Helix hairpin bin"/>
    <property type="match status" value="1"/>
</dbReference>
<reference evidence="4" key="2">
    <citation type="journal article" date="2022" name="Sci. Total Environ.">
        <title>Prevalence, transmission, and molecular epidemiology of tet(X)-positive bacteria among humans, animals, and environmental niches in China: An epidemiological, and genomic-based study.</title>
        <authorList>
            <person name="Dong N."/>
            <person name="Zeng Y."/>
            <person name="Cai C."/>
            <person name="Sun C."/>
            <person name="Lu J."/>
            <person name="Liu C."/>
            <person name="Zhou H."/>
            <person name="Sun Q."/>
            <person name="Shu L."/>
            <person name="Wang H."/>
            <person name="Wang Y."/>
            <person name="Wang S."/>
            <person name="Wu C."/>
            <person name="Chan E.W."/>
            <person name="Chen G."/>
            <person name="Shen Z."/>
            <person name="Chen S."/>
            <person name="Zhang R."/>
        </authorList>
    </citation>
    <scope>NUCLEOTIDE SEQUENCE</scope>
    <source>
        <strain evidence="4">R655-4</strain>
    </source>
</reference>
<dbReference type="GO" id="GO:0030313">
    <property type="term" value="C:cell envelope"/>
    <property type="evidence" value="ECO:0007669"/>
    <property type="project" value="UniProtKB-SubCell"/>
</dbReference>
<dbReference type="Proteomes" id="UP001170959">
    <property type="component" value="Unassembled WGS sequence"/>
</dbReference>
<organism evidence="4 5">
    <name type="scientific">Empedobacter brevis</name>
    <dbReference type="NCBI Taxonomy" id="247"/>
    <lineage>
        <taxon>Bacteria</taxon>
        <taxon>Pseudomonadati</taxon>
        <taxon>Bacteroidota</taxon>
        <taxon>Flavobacteriia</taxon>
        <taxon>Flavobacteriales</taxon>
        <taxon>Weeksellaceae</taxon>
        <taxon>Empedobacter</taxon>
    </lineage>
</organism>
<dbReference type="GO" id="GO:0046677">
    <property type="term" value="P:response to antibiotic"/>
    <property type="evidence" value="ECO:0007669"/>
    <property type="project" value="TreeGrafter"/>
</dbReference>
<accession>A0AAJ1QCU6</accession>
<dbReference type="SUPFAM" id="SSF111369">
    <property type="entry name" value="HlyD-like secretion proteins"/>
    <property type="match status" value="1"/>
</dbReference>
<evidence type="ECO:0000256" key="1">
    <source>
        <dbReference type="ARBA" id="ARBA00009477"/>
    </source>
</evidence>
<dbReference type="PANTHER" id="PTHR30158">
    <property type="entry name" value="ACRA/E-RELATED COMPONENT OF DRUG EFFLUX TRANSPORTER"/>
    <property type="match status" value="1"/>
</dbReference>
<dbReference type="Pfam" id="PF25944">
    <property type="entry name" value="Beta-barrel_RND"/>
    <property type="match status" value="1"/>
</dbReference>
<dbReference type="InterPro" id="IPR058625">
    <property type="entry name" value="MdtA-like_BSH"/>
</dbReference>
<dbReference type="AlphaFoldDB" id="A0AAJ1QCU6"/>
<comment type="similarity">
    <text evidence="1">Belongs to the membrane fusion protein (MFP) (TC 8.A.1) family.</text>
</comment>
<dbReference type="Gene3D" id="2.40.420.20">
    <property type="match status" value="1"/>
</dbReference>
<evidence type="ECO:0000313" key="4">
    <source>
        <dbReference type="EMBL" id="MDM1071641.1"/>
    </source>
</evidence>
<dbReference type="NCBIfam" id="TIGR01730">
    <property type="entry name" value="RND_mfp"/>
    <property type="match status" value="1"/>
</dbReference>
<dbReference type="EMBL" id="JACAGJ010000001">
    <property type="protein sequence ID" value="MDM1071641.1"/>
    <property type="molecule type" value="Genomic_DNA"/>
</dbReference>
<dbReference type="GO" id="GO:0005886">
    <property type="term" value="C:plasma membrane"/>
    <property type="evidence" value="ECO:0007669"/>
    <property type="project" value="TreeGrafter"/>
</dbReference>
<dbReference type="GO" id="GO:0022857">
    <property type="term" value="F:transmembrane transporter activity"/>
    <property type="evidence" value="ECO:0007669"/>
    <property type="project" value="InterPro"/>
</dbReference>
<protein>
    <submittedName>
        <fullName evidence="4">Efflux RND transporter periplasmic adaptor subunit</fullName>
    </submittedName>
</protein>
<feature type="domain" description="Multidrug resistance protein MdtA-like barrel-sandwich hybrid" evidence="2">
    <location>
        <begin position="65"/>
        <end position="205"/>
    </location>
</feature>
<feature type="domain" description="Multidrug resistance protein MdtA-like beta-barrel" evidence="3">
    <location>
        <begin position="212"/>
        <end position="299"/>
    </location>
</feature>
<dbReference type="RefSeq" id="WP_286491956.1">
    <property type="nucleotide sequence ID" value="NZ_JACAGJ010000001.1"/>
</dbReference>
<sequence length="378" mass="42049">MKRLIRKMNVVPVLFIGIFLLQSCSNSNQEVAQKNEIQEVEVLTLQPTETVIDQIYPANLQGKENIQLRPQISGYIDKIYVDEGAYVQAGKPLFRINASVYREQRNTAAASLAMARSQLASAQLELDKYKVLTSNNVVADFQYQKVKTNFENARAAVKQQQTLVAAADVNLGFSVVKAPVSGFIGRIPNRLGALVGPSDTEPLTTLSKVNEIYAYFSLPENEILKINASRPGATLLEKLKSFQEISLLLADGSLYNHIGKIDMMDGQFDASTGSVMIRASFPNPEFLLRTGNTGKIVLKTVERNVYKIPLLATYEVQDKLFVGVLDKMDKMVRFPLTDFVKSGNYYIVKSGFKIGDRIIANELALIQENSTVKPKLKK</sequence>